<evidence type="ECO:0000256" key="2">
    <source>
        <dbReference type="ARBA" id="ARBA00023125"/>
    </source>
</evidence>
<dbReference type="Gene3D" id="1.10.10.10">
    <property type="entry name" value="Winged helix-like DNA-binding domain superfamily/Winged helix DNA-binding domain"/>
    <property type="match status" value="1"/>
</dbReference>
<dbReference type="PANTHER" id="PTHR43537">
    <property type="entry name" value="TRANSCRIPTIONAL REGULATOR, GNTR FAMILY"/>
    <property type="match status" value="1"/>
</dbReference>
<dbReference type="Proteomes" id="UP000198426">
    <property type="component" value="Unassembled WGS sequence"/>
</dbReference>
<dbReference type="InterPro" id="IPR008920">
    <property type="entry name" value="TF_FadR/GntR_C"/>
</dbReference>
<dbReference type="SMART" id="SM00895">
    <property type="entry name" value="FCD"/>
    <property type="match status" value="1"/>
</dbReference>
<keyword evidence="1" id="KW-0805">Transcription regulation</keyword>
<protein>
    <submittedName>
        <fullName evidence="5">Transcriptional regulator, GntR family</fullName>
    </submittedName>
</protein>
<dbReference type="SUPFAM" id="SSF48008">
    <property type="entry name" value="GntR ligand-binding domain-like"/>
    <property type="match status" value="1"/>
</dbReference>
<dbReference type="RefSeq" id="WP_089235038.1">
    <property type="nucleotide sequence ID" value="NZ_FZOY01000010.1"/>
</dbReference>
<reference evidence="5 6" key="1">
    <citation type="submission" date="2017-06" db="EMBL/GenBank/DDBJ databases">
        <authorList>
            <person name="Kim H.J."/>
            <person name="Triplett B.A."/>
        </authorList>
    </citation>
    <scope>NUCLEOTIDE SEQUENCE [LARGE SCALE GENOMIC DNA]</scope>
    <source>
        <strain evidence="5 6">DSM 29339</strain>
    </source>
</reference>
<feature type="domain" description="HTH gntR-type" evidence="4">
    <location>
        <begin position="9"/>
        <end position="76"/>
    </location>
</feature>
<dbReference type="GO" id="GO:0003700">
    <property type="term" value="F:DNA-binding transcription factor activity"/>
    <property type="evidence" value="ECO:0007669"/>
    <property type="project" value="InterPro"/>
</dbReference>
<dbReference type="Pfam" id="PF00392">
    <property type="entry name" value="GntR"/>
    <property type="match status" value="1"/>
</dbReference>
<dbReference type="InterPro" id="IPR000524">
    <property type="entry name" value="Tscrpt_reg_HTH_GntR"/>
</dbReference>
<dbReference type="Pfam" id="PF07729">
    <property type="entry name" value="FCD"/>
    <property type="match status" value="1"/>
</dbReference>
<keyword evidence="3" id="KW-0804">Transcription</keyword>
<dbReference type="InterPro" id="IPR036388">
    <property type="entry name" value="WH-like_DNA-bd_sf"/>
</dbReference>
<dbReference type="InterPro" id="IPR011711">
    <property type="entry name" value="GntR_C"/>
</dbReference>
<evidence type="ECO:0000256" key="1">
    <source>
        <dbReference type="ARBA" id="ARBA00023015"/>
    </source>
</evidence>
<dbReference type="Gene3D" id="1.20.120.530">
    <property type="entry name" value="GntR ligand-binding domain-like"/>
    <property type="match status" value="1"/>
</dbReference>
<accession>A0A239LL13</accession>
<dbReference type="InterPro" id="IPR036390">
    <property type="entry name" value="WH_DNA-bd_sf"/>
</dbReference>
<keyword evidence="2" id="KW-0238">DNA-binding</keyword>
<gene>
    <name evidence="5" type="ORF">SAMN05421757_110101</name>
</gene>
<dbReference type="SMART" id="SM00345">
    <property type="entry name" value="HTH_GNTR"/>
    <property type="match status" value="1"/>
</dbReference>
<organism evidence="5 6">
    <name type="scientific">Tropicimonas sediminicola</name>
    <dbReference type="NCBI Taxonomy" id="1031541"/>
    <lineage>
        <taxon>Bacteria</taxon>
        <taxon>Pseudomonadati</taxon>
        <taxon>Pseudomonadota</taxon>
        <taxon>Alphaproteobacteria</taxon>
        <taxon>Rhodobacterales</taxon>
        <taxon>Roseobacteraceae</taxon>
        <taxon>Tropicimonas</taxon>
    </lineage>
</organism>
<proteinExistence type="predicted"/>
<sequence length="225" mass="25067">MTEPREKQGSNTQRAVEQLRDLIFSGVLAGGSNHLETELAEMLGMSRTPVREAAVLLEAQGLLELQPRRGVRIQPVSVDDMREIYEVLTELESLAAANAAAAGYSDADLSGLDAAVTAMEESIEADDLETWAKADEMFHRELVRLGKNSRVVTIAAMMSDQVRRARQTTLHMRAMPSRSNEDHRAVLNAIRGGDAVEARRIHREHRERAKNEIIGLLEKYRILSL</sequence>
<evidence type="ECO:0000313" key="5">
    <source>
        <dbReference type="EMBL" id="SNT31357.1"/>
    </source>
</evidence>
<dbReference type="AlphaFoldDB" id="A0A239LL13"/>
<evidence type="ECO:0000313" key="6">
    <source>
        <dbReference type="Proteomes" id="UP000198426"/>
    </source>
</evidence>
<keyword evidence="6" id="KW-1185">Reference proteome</keyword>
<evidence type="ECO:0000256" key="3">
    <source>
        <dbReference type="ARBA" id="ARBA00023163"/>
    </source>
</evidence>
<evidence type="ECO:0000259" key="4">
    <source>
        <dbReference type="PROSITE" id="PS50949"/>
    </source>
</evidence>
<dbReference type="SUPFAM" id="SSF46785">
    <property type="entry name" value="Winged helix' DNA-binding domain"/>
    <property type="match status" value="1"/>
</dbReference>
<dbReference type="PROSITE" id="PS50949">
    <property type="entry name" value="HTH_GNTR"/>
    <property type="match status" value="1"/>
</dbReference>
<dbReference type="EMBL" id="FZOY01000010">
    <property type="protein sequence ID" value="SNT31357.1"/>
    <property type="molecule type" value="Genomic_DNA"/>
</dbReference>
<dbReference type="OrthoDB" id="9028214at2"/>
<dbReference type="CDD" id="cd07377">
    <property type="entry name" value="WHTH_GntR"/>
    <property type="match status" value="1"/>
</dbReference>
<dbReference type="PANTHER" id="PTHR43537:SF24">
    <property type="entry name" value="GLUCONATE OPERON TRANSCRIPTIONAL REPRESSOR"/>
    <property type="match status" value="1"/>
</dbReference>
<name>A0A239LL13_9RHOB</name>
<dbReference type="GO" id="GO:0003677">
    <property type="term" value="F:DNA binding"/>
    <property type="evidence" value="ECO:0007669"/>
    <property type="project" value="UniProtKB-KW"/>
</dbReference>
<dbReference type="PRINTS" id="PR00035">
    <property type="entry name" value="HTHGNTR"/>
</dbReference>